<evidence type="ECO:0000256" key="3">
    <source>
        <dbReference type="ARBA" id="ARBA00012572"/>
    </source>
</evidence>
<accession>A0A521BQA8</accession>
<feature type="domain" description="N-(5'phosphoribosyl) anthranilate isomerase (PRAI)" evidence="10">
    <location>
        <begin position="3"/>
        <end position="201"/>
    </location>
</feature>
<dbReference type="SUPFAM" id="SSF51366">
    <property type="entry name" value="Ribulose-phoshate binding barrel"/>
    <property type="match status" value="1"/>
</dbReference>
<dbReference type="InterPro" id="IPR013785">
    <property type="entry name" value="Aldolase_TIM"/>
</dbReference>
<dbReference type="GO" id="GO:0000162">
    <property type="term" value="P:L-tryptophan biosynthetic process"/>
    <property type="evidence" value="ECO:0007669"/>
    <property type="project" value="UniProtKB-UniRule"/>
</dbReference>
<name>A0A521BQA8_9SPHI</name>
<dbReference type="CDD" id="cd00405">
    <property type="entry name" value="PRAI"/>
    <property type="match status" value="1"/>
</dbReference>
<evidence type="ECO:0000256" key="7">
    <source>
        <dbReference type="ARBA" id="ARBA00023141"/>
    </source>
</evidence>
<comment type="catalytic activity">
    <reaction evidence="1 9">
        <text>N-(5-phospho-beta-D-ribosyl)anthranilate = 1-(2-carboxyphenylamino)-1-deoxy-D-ribulose 5-phosphate</text>
        <dbReference type="Rhea" id="RHEA:21540"/>
        <dbReference type="ChEBI" id="CHEBI:18277"/>
        <dbReference type="ChEBI" id="CHEBI:58613"/>
        <dbReference type="EC" id="5.3.1.24"/>
    </reaction>
</comment>
<protein>
    <recommendedName>
        <fullName evidence="4 9">N-(5'-phosphoribosyl)anthranilate isomerase</fullName>
        <shortName evidence="9">PRAI</shortName>
        <ecNumber evidence="3 9">5.3.1.24</ecNumber>
    </recommendedName>
</protein>
<keyword evidence="12" id="KW-1185">Reference proteome</keyword>
<dbReference type="Proteomes" id="UP000315971">
    <property type="component" value="Unassembled WGS sequence"/>
</dbReference>
<dbReference type="PANTHER" id="PTHR42894">
    <property type="entry name" value="N-(5'-PHOSPHORIBOSYL)ANTHRANILATE ISOMERASE"/>
    <property type="match status" value="1"/>
</dbReference>
<dbReference type="InterPro" id="IPR011060">
    <property type="entry name" value="RibuloseP-bd_barrel"/>
</dbReference>
<organism evidence="11 12">
    <name type="scientific">Solitalea koreensis</name>
    <dbReference type="NCBI Taxonomy" id="543615"/>
    <lineage>
        <taxon>Bacteria</taxon>
        <taxon>Pseudomonadati</taxon>
        <taxon>Bacteroidota</taxon>
        <taxon>Sphingobacteriia</taxon>
        <taxon>Sphingobacteriales</taxon>
        <taxon>Sphingobacteriaceae</taxon>
        <taxon>Solitalea</taxon>
    </lineage>
</organism>
<keyword evidence="7 9" id="KW-0057">Aromatic amino acid biosynthesis</keyword>
<dbReference type="Pfam" id="PF00697">
    <property type="entry name" value="PRAI"/>
    <property type="match status" value="1"/>
</dbReference>
<evidence type="ECO:0000256" key="4">
    <source>
        <dbReference type="ARBA" id="ARBA00022272"/>
    </source>
</evidence>
<evidence type="ECO:0000256" key="5">
    <source>
        <dbReference type="ARBA" id="ARBA00022605"/>
    </source>
</evidence>
<evidence type="ECO:0000256" key="8">
    <source>
        <dbReference type="ARBA" id="ARBA00023235"/>
    </source>
</evidence>
<dbReference type="HAMAP" id="MF_00135">
    <property type="entry name" value="PRAI"/>
    <property type="match status" value="1"/>
</dbReference>
<comment type="similarity">
    <text evidence="9">Belongs to the TrpF family.</text>
</comment>
<evidence type="ECO:0000256" key="6">
    <source>
        <dbReference type="ARBA" id="ARBA00022822"/>
    </source>
</evidence>
<evidence type="ECO:0000256" key="1">
    <source>
        <dbReference type="ARBA" id="ARBA00001164"/>
    </source>
</evidence>
<dbReference type="OrthoDB" id="9786954at2"/>
<dbReference type="PANTHER" id="PTHR42894:SF1">
    <property type="entry name" value="N-(5'-PHOSPHORIBOSYL)ANTHRANILATE ISOMERASE"/>
    <property type="match status" value="1"/>
</dbReference>
<reference evidence="11 12" key="1">
    <citation type="submission" date="2017-05" db="EMBL/GenBank/DDBJ databases">
        <authorList>
            <person name="Varghese N."/>
            <person name="Submissions S."/>
        </authorList>
    </citation>
    <scope>NUCLEOTIDE SEQUENCE [LARGE SCALE GENOMIC DNA]</scope>
    <source>
        <strain evidence="11 12">DSM 21342</strain>
    </source>
</reference>
<evidence type="ECO:0000259" key="10">
    <source>
        <dbReference type="Pfam" id="PF00697"/>
    </source>
</evidence>
<sequence>MKIKICGMKHAENIVQVAALVPDYLGFIFYPKSPRYFDKLELLKAVPAGVKKVAVFVNAKLEDVMEIVADHDFDAVQLHGKENADYCNQLRSPGVEVIKSFGVDKDFDFAQLKKYQSACDYFLFDTKTVDHGGSGETFDWSILKQYDNKKPFFLSGGINAANIEEIVQLKVSGLNIYGIDFNSKLETEPGLKDFNKVSAVFSEMQKAENH</sequence>
<dbReference type="Gene3D" id="3.20.20.70">
    <property type="entry name" value="Aldolase class I"/>
    <property type="match status" value="1"/>
</dbReference>
<dbReference type="EMBL" id="FXSZ01000002">
    <property type="protein sequence ID" value="SMO49354.1"/>
    <property type="molecule type" value="Genomic_DNA"/>
</dbReference>
<dbReference type="UniPathway" id="UPA00035">
    <property type="reaction ID" value="UER00042"/>
</dbReference>
<gene>
    <name evidence="9" type="primary">trpF</name>
    <name evidence="11" type="ORF">SAMN06265350_102432</name>
</gene>
<dbReference type="InterPro" id="IPR044643">
    <property type="entry name" value="TrpF_fam"/>
</dbReference>
<dbReference type="EC" id="5.3.1.24" evidence="3 9"/>
<dbReference type="RefSeq" id="WP_142602067.1">
    <property type="nucleotide sequence ID" value="NZ_FXSZ01000002.1"/>
</dbReference>
<comment type="pathway">
    <text evidence="2 9">Amino-acid biosynthesis; L-tryptophan biosynthesis; L-tryptophan from chorismate: step 3/5.</text>
</comment>
<dbReference type="InterPro" id="IPR001240">
    <property type="entry name" value="PRAI_dom"/>
</dbReference>
<evidence type="ECO:0000313" key="11">
    <source>
        <dbReference type="EMBL" id="SMO49354.1"/>
    </source>
</evidence>
<evidence type="ECO:0000313" key="12">
    <source>
        <dbReference type="Proteomes" id="UP000315971"/>
    </source>
</evidence>
<keyword evidence="8 9" id="KW-0413">Isomerase</keyword>
<evidence type="ECO:0000256" key="2">
    <source>
        <dbReference type="ARBA" id="ARBA00004664"/>
    </source>
</evidence>
<evidence type="ECO:0000256" key="9">
    <source>
        <dbReference type="HAMAP-Rule" id="MF_00135"/>
    </source>
</evidence>
<keyword evidence="5 9" id="KW-0028">Amino-acid biosynthesis</keyword>
<keyword evidence="6 9" id="KW-0822">Tryptophan biosynthesis</keyword>
<dbReference type="GO" id="GO:0004640">
    <property type="term" value="F:phosphoribosylanthranilate isomerase activity"/>
    <property type="evidence" value="ECO:0007669"/>
    <property type="project" value="UniProtKB-UniRule"/>
</dbReference>
<dbReference type="AlphaFoldDB" id="A0A521BQA8"/>
<proteinExistence type="inferred from homology"/>